<feature type="transmembrane region" description="Helical" evidence="1">
    <location>
        <begin position="12"/>
        <end position="33"/>
    </location>
</feature>
<keyword evidence="3" id="KW-1185">Reference proteome</keyword>
<organism evidence="2 3">
    <name type="scientific">Syncephalastrum racemosum</name>
    <name type="common">Filamentous fungus</name>
    <dbReference type="NCBI Taxonomy" id="13706"/>
    <lineage>
        <taxon>Eukaryota</taxon>
        <taxon>Fungi</taxon>
        <taxon>Fungi incertae sedis</taxon>
        <taxon>Mucoromycota</taxon>
        <taxon>Mucoromycotina</taxon>
        <taxon>Mucoromycetes</taxon>
        <taxon>Mucorales</taxon>
        <taxon>Syncephalastraceae</taxon>
        <taxon>Syncephalastrum</taxon>
    </lineage>
</organism>
<evidence type="ECO:0000313" key="2">
    <source>
        <dbReference type="EMBL" id="ORY96327.1"/>
    </source>
</evidence>
<reference evidence="2 3" key="1">
    <citation type="submission" date="2016-07" db="EMBL/GenBank/DDBJ databases">
        <title>Pervasive Adenine N6-methylation of Active Genes in Fungi.</title>
        <authorList>
            <consortium name="DOE Joint Genome Institute"/>
            <person name="Mondo S.J."/>
            <person name="Dannebaum R.O."/>
            <person name="Kuo R.C."/>
            <person name="Labutti K."/>
            <person name="Haridas S."/>
            <person name="Kuo A."/>
            <person name="Salamov A."/>
            <person name="Ahrendt S.R."/>
            <person name="Lipzen A."/>
            <person name="Sullivan W."/>
            <person name="Andreopoulos W.B."/>
            <person name="Clum A."/>
            <person name="Lindquist E."/>
            <person name="Daum C."/>
            <person name="Ramamoorthy G.K."/>
            <person name="Gryganskyi A."/>
            <person name="Culley D."/>
            <person name="Magnuson J.K."/>
            <person name="James T.Y."/>
            <person name="O'Malley M.A."/>
            <person name="Stajich J.E."/>
            <person name="Spatafora J.W."/>
            <person name="Visel A."/>
            <person name="Grigoriev I.V."/>
        </authorList>
    </citation>
    <scope>NUCLEOTIDE SEQUENCE [LARGE SCALE GENOMIC DNA]</scope>
    <source>
        <strain evidence="2 3">NRRL 2496</strain>
    </source>
</reference>
<keyword evidence="1" id="KW-1133">Transmembrane helix</keyword>
<evidence type="ECO:0000313" key="3">
    <source>
        <dbReference type="Proteomes" id="UP000242180"/>
    </source>
</evidence>
<proteinExistence type="predicted"/>
<dbReference type="Proteomes" id="UP000242180">
    <property type="component" value="Unassembled WGS sequence"/>
</dbReference>
<comment type="caution">
    <text evidence="2">The sequence shown here is derived from an EMBL/GenBank/DDBJ whole genome shotgun (WGS) entry which is preliminary data.</text>
</comment>
<sequence>MTPAVLSREVVFVSLVSVMLLSATLFGTSFAFSRSFCSRQAIRVLSASFSSNSRLFCSSSAVTCSRFRFRESNAAARFLIRRS</sequence>
<accession>A0A1X2HC21</accession>
<keyword evidence="1" id="KW-0812">Transmembrane</keyword>
<name>A0A1X2HC21_SYNRA</name>
<gene>
    <name evidence="2" type="ORF">BCR43DRAFT_491501</name>
</gene>
<dbReference type="InParanoid" id="A0A1X2HC21"/>
<evidence type="ECO:0000256" key="1">
    <source>
        <dbReference type="SAM" id="Phobius"/>
    </source>
</evidence>
<protein>
    <submittedName>
        <fullName evidence="2">Uncharacterized protein</fullName>
    </submittedName>
</protein>
<dbReference type="EMBL" id="MCGN01000005">
    <property type="protein sequence ID" value="ORY96327.1"/>
    <property type="molecule type" value="Genomic_DNA"/>
</dbReference>
<dbReference type="AlphaFoldDB" id="A0A1X2HC21"/>
<keyword evidence="1" id="KW-0472">Membrane</keyword>